<name>A0A0P9D013_9BACL</name>
<dbReference type="EMBL" id="LJCO01000069">
    <property type="protein sequence ID" value="KPV42782.1"/>
    <property type="molecule type" value="Genomic_DNA"/>
</dbReference>
<keyword evidence="6" id="KW-1185">Reference proteome</keyword>
<dbReference type="Gene3D" id="1.20.120.530">
    <property type="entry name" value="GntR ligand-binding domain-like"/>
    <property type="match status" value="1"/>
</dbReference>
<dbReference type="PRINTS" id="PR00035">
    <property type="entry name" value="HTHGNTR"/>
</dbReference>
<dbReference type="OrthoDB" id="457376at2"/>
<dbReference type="CDD" id="cd07377">
    <property type="entry name" value="WHTH_GntR"/>
    <property type="match status" value="1"/>
</dbReference>
<dbReference type="PATRIC" id="fig|471514.4.peg.4820"/>
<dbReference type="RefSeq" id="WP_054970104.1">
    <property type="nucleotide sequence ID" value="NZ_LJCO01000069.1"/>
</dbReference>
<dbReference type="InterPro" id="IPR011711">
    <property type="entry name" value="GntR_C"/>
</dbReference>
<organism evidence="5 6">
    <name type="scientific">Alicyclobacillus ferrooxydans</name>
    <dbReference type="NCBI Taxonomy" id="471514"/>
    <lineage>
        <taxon>Bacteria</taxon>
        <taxon>Bacillati</taxon>
        <taxon>Bacillota</taxon>
        <taxon>Bacilli</taxon>
        <taxon>Bacillales</taxon>
        <taxon>Alicyclobacillaceae</taxon>
        <taxon>Alicyclobacillus</taxon>
    </lineage>
</organism>
<dbReference type="SUPFAM" id="SSF46785">
    <property type="entry name" value="Winged helix' DNA-binding domain"/>
    <property type="match status" value="1"/>
</dbReference>
<dbReference type="InterPro" id="IPR000524">
    <property type="entry name" value="Tscrpt_reg_HTH_GntR"/>
</dbReference>
<dbReference type="InterPro" id="IPR036390">
    <property type="entry name" value="WH_DNA-bd_sf"/>
</dbReference>
<feature type="domain" description="HTH gntR-type" evidence="4">
    <location>
        <begin position="5"/>
        <end position="73"/>
    </location>
</feature>
<dbReference type="AlphaFoldDB" id="A0A0P9D013"/>
<dbReference type="Pfam" id="PF07729">
    <property type="entry name" value="FCD"/>
    <property type="match status" value="1"/>
</dbReference>
<accession>A0A0P9D013</accession>
<evidence type="ECO:0000256" key="1">
    <source>
        <dbReference type="ARBA" id="ARBA00023015"/>
    </source>
</evidence>
<dbReference type="Proteomes" id="UP000050482">
    <property type="component" value="Unassembled WGS sequence"/>
</dbReference>
<dbReference type="InterPro" id="IPR008920">
    <property type="entry name" value="TF_FadR/GntR_C"/>
</dbReference>
<comment type="caution">
    <text evidence="5">The sequence shown here is derived from an EMBL/GenBank/DDBJ whole genome shotgun (WGS) entry which is preliminary data.</text>
</comment>
<protein>
    <recommendedName>
        <fullName evidence="4">HTH gntR-type domain-containing protein</fullName>
    </recommendedName>
</protein>
<dbReference type="Gene3D" id="1.10.10.10">
    <property type="entry name" value="Winged helix-like DNA-binding domain superfamily/Winged helix DNA-binding domain"/>
    <property type="match status" value="1"/>
</dbReference>
<dbReference type="PROSITE" id="PS50949">
    <property type="entry name" value="HTH_GNTR"/>
    <property type="match status" value="1"/>
</dbReference>
<proteinExistence type="predicted"/>
<evidence type="ECO:0000313" key="5">
    <source>
        <dbReference type="EMBL" id="KPV42782.1"/>
    </source>
</evidence>
<evidence type="ECO:0000313" key="6">
    <source>
        <dbReference type="Proteomes" id="UP000050482"/>
    </source>
</evidence>
<dbReference type="PANTHER" id="PTHR43537:SF5">
    <property type="entry name" value="UXU OPERON TRANSCRIPTIONAL REGULATOR"/>
    <property type="match status" value="1"/>
</dbReference>
<evidence type="ECO:0000256" key="3">
    <source>
        <dbReference type="ARBA" id="ARBA00023163"/>
    </source>
</evidence>
<dbReference type="GO" id="GO:0003677">
    <property type="term" value="F:DNA binding"/>
    <property type="evidence" value="ECO:0007669"/>
    <property type="project" value="UniProtKB-KW"/>
</dbReference>
<keyword evidence="3" id="KW-0804">Transcription</keyword>
<reference evidence="5 6" key="1">
    <citation type="submission" date="2015-09" db="EMBL/GenBank/DDBJ databases">
        <title>Draft genome sequence of Alicyclobacillus ferrooxydans DSM 22381.</title>
        <authorList>
            <person name="Hemp J."/>
        </authorList>
    </citation>
    <scope>NUCLEOTIDE SEQUENCE [LARGE SCALE GENOMIC DNA]</scope>
    <source>
        <strain evidence="5 6">TC-34</strain>
    </source>
</reference>
<dbReference type="Pfam" id="PF00392">
    <property type="entry name" value="GntR"/>
    <property type="match status" value="1"/>
</dbReference>
<dbReference type="SMART" id="SM00895">
    <property type="entry name" value="FCD"/>
    <property type="match status" value="1"/>
</dbReference>
<evidence type="ECO:0000259" key="4">
    <source>
        <dbReference type="PROSITE" id="PS50949"/>
    </source>
</evidence>
<evidence type="ECO:0000256" key="2">
    <source>
        <dbReference type="ARBA" id="ARBA00023125"/>
    </source>
</evidence>
<dbReference type="PANTHER" id="PTHR43537">
    <property type="entry name" value="TRANSCRIPTIONAL REGULATOR, GNTR FAMILY"/>
    <property type="match status" value="1"/>
</dbReference>
<keyword evidence="1" id="KW-0805">Transcription regulation</keyword>
<dbReference type="SMART" id="SM00345">
    <property type="entry name" value="HTH_GNTR"/>
    <property type="match status" value="1"/>
</dbReference>
<gene>
    <name evidence="5" type="ORF">AN477_15680</name>
</gene>
<dbReference type="SUPFAM" id="SSF48008">
    <property type="entry name" value="GntR ligand-binding domain-like"/>
    <property type="match status" value="1"/>
</dbReference>
<dbReference type="InterPro" id="IPR036388">
    <property type="entry name" value="WH-like_DNA-bd_sf"/>
</dbReference>
<dbReference type="STRING" id="471514.AN477_15680"/>
<dbReference type="GO" id="GO:0003700">
    <property type="term" value="F:DNA-binding transcription factor activity"/>
    <property type="evidence" value="ECO:0007669"/>
    <property type="project" value="InterPro"/>
</dbReference>
<keyword evidence="2" id="KW-0238">DNA-binding</keyword>
<sequence>MGLVRKTSEVVADDLERQISDGSLKSGDQLPTIDQLAIQYGVGKSTIREAISQLKARGLVQPRQGEGTFVTPNANDALQHANHALGNIPLALTGNPEELIQLLQVRRLIEGGCVVAAAESADETDMLRMANIVHKMQDAVDNEEMSRLYDIQFHMEIAKASRNPFLLKIMETISEALNQTIRDSRSLWLYRGQQQNHQLYLDHRSIYEAIHDRDAALAKQRIEAHLDNVSAALKEYLNASI</sequence>